<keyword evidence="2 7" id="KW-0349">Heme</keyword>
<evidence type="ECO:0000256" key="3">
    <source>
        <dbReference type="ARBA" id="ARBA00022723"/>
    </source>
</evidence>
<dbReference type="Pfam" id="PF03150">
    <property type="entry name" value="CCP_MauG"/>
    <property type="match status" value="1"/>
</dbReference>
<organism evidence="9 10">
    <name type="scientific">Hymenobacter algoricola</name>
    <dbReference type="NCBI Taxonomy" id="486267"/>
    <lineage>
        <taxon>Bacteria</taxon>
        <taxon>Pseudomonadati</taxon>
        <taxon>Bacteroidota</taxon>
        <taxon>Cytophagia</taxon>
        <taxon>Cytophagales</taxon>
        <taxon>Hymenobacteraceae</taxon>
        <taxon>Hymenobacter</taxon>
    </lineage>
</organism>
<evidence type="ECO:0000313" key="9">
    <source>
        <dbReference type="EMBL" id="GAA3922400.1"/>
    </source>
</evidence>
<dbReference type="Proteomes" id="UP001499909">
    <property type="component" value="Unassembled WGS sequence"/>
</dbReference>
<evidence type="ECO:0000313" key="10">
    <source>
        <dbReference type="Proteomes" id="UP001499909"/>
    </source>
</evidence>
<evidence type="ECO:0000256" key="6">
    <source>
        <dbReference type="ARBA" id="ARBA00023004"/>
    </source>
</evidence>
<evidence type="ECO:0000256" key="1">
    <source>
        <dbReference type="ARBA" id="ARBA00004196"/>
    </source>
</evidence>
<dbReference type="InterPro" id="IPR051395">
    <property type="entry name" value="Cytochrome_c_Peroxidase/MauG"/>
</dbReference>
<dbReference type="Gene3D" id="1.20.1420.20">
    <property type="entry name" value="M75 peptidase, HXXE motif"/>
    <property type="match status" value="1"/>
</dbReference>
<dbReference type="GO" id="GO:0004601">
    <property type="term" value="F:peroxidase activity"/>
    <property type="evidence" value="ECO:0007669"/>
    <property type="project" value="UniProtKB-KW"/>
</dbReference>
<dbReference type="PROSITE" id="PS51007">
    <property type="entry name" value="CYTC"/>
    <property type="match status" value="2"/>
</dbReference>
<dbReference type="InterPro" id="IPR004852">
    <property type="entry name" value="Di-haem_cyt_c_peroxidsae"/>
</dbReference>
<dbReference type="SUPFAM" id="SSF46626">
    <property type="entry name" value="Cytochrome c"/>
    <property type="match status" value="2"/>
</dbReference>
<comment type="subcellular location">
    <subcellularLocation>
        <location evidence="1">Cell envelope</location>
    </subcellularLocation>
</comment>
<dbReference type="RefSeq" id="WP_345109776.1">
    <property type="nucleotide sequence ID" value="NZ_BAABDH010000012.1"/>
</dbReference>
<dbReference type="PROSITE" id="PS51257">
    <property type="entry name" value="PROKAR_LIPOPROTEIN"/>
    <property type="match status" value="1"/>
</dbReference>
<keyword evidence="10" id="KW-1185">Reference proteome</keyword>
<protein>
    <submittedName>
        <fullName evidence="9">Cytochrome c peroxidase</fullName>
    </submittedName>
</protein>
<keyword evidence="6 7" id="KW-0408">Iron</keyword>
<feature type="domain" description="Cytochrome c" evidence="8">
    <location>
        <begin position="315"/>
        <end position="452"/>
    </location>
</feature>
<sequence>MRTRIFYVVLLFFLTVAGWSACQRPEAGRAATAPTPAARVLADYRRNLGALDSAVARLRRSVAAGQPVGAQRRAFARARRAYKRIEFLTEYYVPSLAKQLNGPALAEVEAYDQQQRAVPAEGLQVLETYLYPAAYAPAQRAEVLAQLALVHSSLVGLHNAAATFSPTDRHLFDAVRLGVFRIVTLGLPRFDTPASPGAVAEAATSLAALRAAVAPYQVRLAEREPRLAAELQRTFAASLAYLRRHPQAEAFDQLAFLTDYANPLSRQLARAQLALGIRPFAEVRTLRADAATLFDPAAFNPMAFAPNTTDQPTAAQAALGRQLFFDTALSGNGSRSCASCHRPERAFTDGQVKSVAFGGQGQVARNAPTLLNAALQSAQFYDGRVTYLEDQAAAVLADPREMHGSLAAAVRGLAHKAAYRAAFARAFPATRPAGIQEQHLKTALASYLRRELLRCNAPFDRYVRGEKQALDPAARRGFNVFMGKGRCGTCHFMPLFNGTVPPAFERTEAEVLGVPAHAARAAKGLDHDPGRQGVSGIEWQRHAFKTPTLRNVALTAPYMHNGAYRTLAEVIDFYAAGGGAGLGLAVPNQTLPAGRIDFTAPEKRDLLAFLQALTDTTGLSHARPRPW</sequence>
<gene>
    <name evidence="9" type="ORF">GCM10022406_05630</name>
</gene>
<evidence type="ECO:0000259" key="8">
    <source>
        <dbReference type="PROSITE" id="PS51007"/>
    </source>
</evidence>
<keyword evidence="5" id="KW-0560">Oxidoreductase</keyword>
<dbReference type="InterPro" id="IPR038352">
    <property type="entry name" value="Imelysin_sf"/>
</dbReference>
<dbReference type="PANTHER" id="PTHR30600">
    <property type="entry name" value="CYTOCHROME C PEROXIDASE-RELATED"/>
    <property type="match status" value="1"/>
</dbReference>
<name>A0ABP7MJA5_9BACT</name>
<evidence type="ECO:0000256" key="7">
    <source>
        <dbReference type="PROSITE-ProRule" id="PRU00433"/>
    </source>
</evidence>
<keyword evidence="4" id="KW-0732">Signal</keyword>
<dbReference type="InterPro" id="IPR009056">
    <property type="entry name" value="Cyt_c-like_dom"/>
</dbReference>
<keyword evidence="3 7" id="KW-0479">Metal-binding</keyword>
<evidence type="ECO:0000256" key="2">
    <source>
        <dbReference type="ARBA" id="ARBA00022617"/>
    </source>
</evidence>
<feature type="domain" description="Cytochrome c" evidence="8">
    <location>
        <begin position="472"/>
        <end position="614"/>
    </location>
</feature>
<keyword evidence="9" id="KW-0575">Peroxidase</keyword>
<dbReference type="PANTHER" id="PTHR30600:SF10">
    <property type="entry name" value="BLL6722 PROTEIN"/>
    <property type="match status" value="1"/>
</dbReference>
<evidence type="ECO:0000256" key="5">
    <source>
        <dbReference type="ARBA" id="ARBA00023002"/>
    </source>
</evidence>
<proteinExistence type="predicted"/>
<reference evidence="10" key="1">
    <citation type="journal article" date="2019" name="Int. J. Syst. Evol. Microbiol.">
        <title>The Global Catalogue of Microorganisms (GCM) 10K type strain sequencing project: providing services to taxonomists for standard genome sequencing and annotation.</title>
        <authorList>
            <consortium name="The Broad Institute Genomics Platform"/>
            <consortium name="The Broad Institute Genome Sequencing Center for Infectious Disease"/>
            <person name="Wu L."/>
            <person name="Ma J."/>
        </authorList>
    </citation>
    <scope>NUCLEOTIDE SEQUENCE [LARGE SCALE GENOMIC DNA]</scope>
    <source>
        <strain evidence="10">JCM 17214</strain>
    </source>
</reference>
<dbReference type="InterPro" id="IPR036909">
    <property type="entry name" value="Cyt_c-like_dom_sf"/>
</dbReference>
<dbReference type="Gene3D" id="1.10.760.10">
    <property type="entry name" value="Cytochrome c-like domain"/>
    <property type="match status" value="2"/>
</dbReference>
<evidence type="ECO:0000256" key="4">
    <source>
        <dbReference type="ARBA" id="ARBA00022729"/>
    </source>
</evidence>
<accession>A0ABP7MJA5</accession>
<dbReference type="EMBL" id="BAABDH010000012">
    <property type="protein sequence ID" value="GAA3922400.1"/>
    <property type="molecule type" value="Genomic_DNA"/>
</dbReference>
<comment type="caution">
    <text evidence="9">The sequence shown here is derived from an EMBL/GenBank/DDBJ whole genome shotgun (WGS) entry which is preliminary data.</text>
</comment>